<gene>
    <name evidence="1" type="primary">thiS</name>
    <name evidence="1" type="ORF">N7Z68_11280</name>
</gene>
<dbReference type="Proteomes" id="UP001148125">
    <property type="component" value="Unassembled WGS sequence"/>
</dbReference>
<name>A0ABT5VES1_9BACI</name>
<protein>
    <submittedName>
        <fullName evidence="1">Sulfur carrier protein ThiS</fullName>
    </submittedName>
</protein>
<dbReference type="PANTHER" id="PTHR34472:SF1">
    <property type="entry name" value="SULFUR CARRIER PROTEIN THIS"/>
    <property type="match status" value="1"/>
</dbReference>
<keyword evidence="2" id="KW-1185">Reference proteome</keyword>
<evidence type="ECO:0000313" key="2">
    <source>
        <dbReference type="Proteomes" id="UP001148125"/>
    </source>
</evidence>
<comment type="caution">
    <text evidence="1">The sequence shown here is derived from an EMBL/GenBank/DDBJ whole genome shotgun (WGS) entry which is preliminary data.</text>
</comment>
<accession>A0ABT5VES1</accession>
<dbReference type="CDD" id="cd00565">
    <property type="entry name" value="Ubl_ThiS"/>
    <property type="match status" value="1"/>
</dbReference>
<dbReference type="InterPro" id="IPR010035">
    <property type="entry name" value="Thi_S"/>
</dbReference>
<dbReference type="EMBL" id="JAOTPO010000006">
    <property type="protein sequence ID" value="MDE5413965.1"/>
    <property type="molecule type" value="Genomic_DNA"/>
</dbReference>
<proteinExistence type="predicted"/>
<reference evidence="1" key="1">
    <citation type="submission" date="2024-05" db="EMBL/GenBank/DDBJ databases">
        <title>Alkalihalobacillus sp. strain MEB203 novel alkaliphilic bacterium from Lonar Lake, India.</title>
        <authorList>
            <person name="Joshi A."/>
            <person name="Thite S."/>
            <person name="Mengade P."/>
        </authorList>
    </citation>
    <scope>NUCLEOTIDE SEQUENCE</scope>
    <source>
        <strain evidence="1">MEB 203</strain>
    </source>
</reference>
<dbReference type="Gene3D" id="3.10.20.30">
    <property type="match status" value="1"/>
</dbReference>
<dbReference type="InterPro" id="IPR016155">
    <property type="entry name" value="Mopterin_synth/thiamin_S_b"/>
</dbReference>
<dbReference type="InterPro" id="IPR003749">
    <property type="entry name" value="ThiS/MoaD-like"/>
</dbReference>
<organism evidence="1 2">
    <name type="scientific">Alkalihalobacterium chitinilyticum</name>
    <dbReference type="NCBI Taxonomy" id="2980103"/>
    <lineage>
        <taxon>Bacteria</taxon>
        <taxon>Bacillati</taxon>
        <taxon>Bacillota</taxon>
        <taxon>Bacilli</taxon>
        <taxon>Bacillales</taxon>
        <taxon>Bacillaceae</taxon>
        <taxon>Alkalihalobacterium</taxon>
    </lineage>
</organism>
<sequence>MELHVNGETVELEASTLADIVKHYGLEKNLVVTEVNGEIIDRSNWEATVVEPGMKIELVHFVGGG</sequence>
<dbReference type="Pfam" id="PF02597">
    <property type="entry name" value="ThiS"/>
    <property type="match status" value="1"/>
</dbReference>
<dbReference type="PANTHER" id="PTHR34472">
    <property type="entry name" value="SULFUR CARRIER PROTEIN THIS"/>
    <property type="match status" value="1"/>
</dbReference>
<dbReference type="SUPFAM" id="SSF54285">
    <property type="entry name" value="MoaD/ThiS"/>
    <property type="match status" value="1"/>
</dbReference>
<dbReference type="RefSeq" id="WP_275118575.1">
    <property type="nucleotide sequence ID" value="NZ_JAOTPO010000006.1"/>
</dbReference>
<dbReference type="NCBIfam" id="TIGR01683">
    <property type="entry name" value="thiS"/>
    <property type="match status" value="1"/>
</dbReference>
<evidence type="ECO:0000313" key="1">
    <source>
        <dbReference type="EMBL" id="MDE5413965.1"/>
    </source>
</evidence>
<dbReference type="InterPro" id="IPR012675">
    <property type="entry name" value="Beta-grasp_dom_sf"/>
</dbReference>